<feature type="compositionally biased region" description="Polar residues" evidence="1">
    <location>
        <begin position="123"/>
        <end position="137"/>
    </location>
</feature>
<dbReference type="OrthoDB" id="249114at2"/>
<feature type="domain" description="MmeI-like N-terminal" evidence="2">
    <location>
        <begin position="1"/>
        <end position="133"/>
    </location>
</feature>
<accession>A0A5B9QBT1</accession>
<reference evidence="3 4" key="1">
    <citation type="submission" date="2019-08" db="EMBL/GenBank/DDBJ databases">
        <title>Deep-cultivation of Planctomycetes and their phenomic and genomic characterization uncovers novel biology.</title>
        <authorList>
            <person name="Wiegand S."/>
            <person name="Jogler M."/>
            <person name="Boedeker C."/>
            <person name="Pinto D."/>
            <person name="Vollmers J."/>
            <person name="Rivas-Marin E."/>
            <person name="Kohn T."/>
            <person name="Peeters S.H."/>
            <person name="Heuer A."/>
            <person name="Rast P."/>
            <person name="Oberbeckmann S."/>
            <person name="Bunk B."/>
            <person name="Jeske O."/>
            <person name="Meyerdierks A."/>
            <person name="Storesund J.E."/>
            <person name="Kallscheuer N."/>
            <person name="Luecker S."/>
            <person name="Lage O.M."/>
            <person name="Pohl T."/>
            <person name="Merkel B.J."/>
            <person name="Hornburger P."/>
            <person name="Mueller R.-W."/>
            <person name="Bruemmer F."/>
            <person name="Labrenz M."/>
            <person name="Spormann A.M."/>
            <person name="Op den Camp H."/>
            <person name="Overmann J."/>
            <person name="Amann R."/>
            <person name="Jetten M.S.M."/>
            <person name="Mascher T."/>
            <person name="Medema M.H."/>
            <person name="Devos D.P."/>
            <person name="Kaster A.-K."/>
            <person name="Ovreas L."/>
            <person name="Rohde M."/>
            <person name="Galperin M.Y."/>
            <person name="Jogler C."/>
        </authorList>
    </citation>
    <scope>NUCLEOTIDE SEQUENCE [LARGE SCALE GENOMIC DNA]</scope>
    <source>
        <strain evidence="3 4">Pr1d</strain>
    </source>
</reference>
<proteinExistence type="predicted"/>
<evidence type="ECO:0000313" key="4">
    <source>
        <dbReference type="Proteomes" id="UP000323917"/>
    </source>
</evidence>
<organism evidence="3 4">
    <name type="scientific">Bythopirellula goksoeyrii</name>
    <dbReference type="NCBI Taxonomy" id="1400387"/>
    <lineage>
        <taxon>Bacteria</taxon>
        <taxon>Pseudomonadati</taxon>
        <taxon>Planctomycetota</taxon>
        <taxon>Planctomycetia</taxon>
        <taxon>Pirellulales</taxon>
        <taxon>Lacipirellulaceae</taxon>
        <taxon>Bythopirellula</taxon>
    </lineage>
</organism>
<dbReference type="InterPro" id="IPR046817">
    <property type="entry name" value="MmeI_N"/>
</dbReference>
<gene>
    <name evidence="3" type="ORF">Pr1d_25330</name>
</gene>
<evidence type="ECO:0000259" key="2">
    <source>
        <dbReference type="Pfam" id="PF20464"/>
    </source>
</evidence>
<dbReference type="EMBL" id="CP042913">
    <property type="protein sequence ID" value="QEG35239.1"/>
    <property type="molecule type" value="Genomic_DNA"/>
</dbReference>
<dbReference type="KEGG" id="bgok:Pr1d_25330"/>
<evidence type="ECO:0000313" key="3">
    <source>
        <dbReference type="EMBL" id="QEG35239.1"/>
    </source>
</evidence>
<dbReference type="Proteomes" id="UP000323917">
    <property type="component" value="Chromosome"/>
</dbReference>
<evidence type="ECO:0000256" key="1">
    <source>
        <dbReference type="SAM" id="MobiDB-lite"/>
    </source>
</evidence>
<feature type="region of interest" description="Disordered" evidence="1">
    <location>
        <begin position="123"/>
        <end position="161"/>
    </location>
</feature>
<dbReference type="RefSeq" id="WP_148073774.1">
    <property type="nucleotide sequence ID" value="NZ_CP042913.1"/>
</dbReference>
<keyword evidence="4" id="KW-1185">Reference proteome</keyword>
<name>A0A5B9QBT1_9BACT</name>
<dbReference type="Pfam" id="PF20464">
    <property type="entry name" value="MmeI_N"/>
    <property type="match status" value="1"/>
</dbReference>
<feature type="compositionally biased region" description="Basic residues" evidence="1">
    <location>
        <begin position="146"/>
        <end position="159"/>
    </location>
</feature>
<sequence>MDDTAITNFIDRWKPSGGAERANNQLLLAELCDVLEAPHPDPTVEVESDNRYVFEKNVIFDNGDGTTSTRRIDLYRRGCFVCETKQGIEKVKDLERLVALNHEQTEEEKRGLIRWLRPDYQNLKGQNPDGKTQQGMLTDTKEAKPKATKKKAKITKQPRPKTLSAQAAAVQAILATPADETDLAKHFTRANKERIAELLETLESLVKARLVDGQRYVGV</sequence>
<dbReference type="AlphaFoldDB" id="A0A5B9QBT1"/>
<protein>
    <recommendedName>
        <fullName evidence="2">MmeI-like N-terminal domain-containing protein</fullName>
    </recommendedName>
</protein>